<feature type="domain" description="PIN" evidence="5">
    <location>
        <begin position="5"/>
        <end position="130"/>
    </location>
</feature>
<gene>
    <name evidence="6" type="ORF">A2557_12480</name>
</gene>
<proteinExistence type="inferred from homology"/>
<dbReference type="InterPro" id="IPR029060">
    <property type="entry name" value="PIN-like_dom_sf"/>
</dbReference>
<accession>A0A1F6GMS9</accession>
<dbReference type="GO" id="GO:0005524">
    <property type="term" value="F:ATP binding"/>
    <property type="evidence" value="ECO:0007669"/>
    <property type="project" value="UniProtKB-KW"/>
</dbReference>
<sequence>MNESLTLVLDTNVLLGDPDALFAYPNATLILPLTVLDEMDQFKKEYNERGRNARVLALYLDQLRVQGSLTQGVPVGNGATLLVDLEEGLKAHPGMDLKKGSNRVLMATVAIRERLKKKVVLVTNDLNLRVRASALGIPVQSHDERGQKGAELYQGMARLEPNAEQTRQLEKLGYIEDEKLKYYPNQNLVIGLGGRDQLFRFHSPKGKLKRVRPLEKGVSGLFPKNLEQLAALDLLLDEEVHIVTLAGKAGTGKTLIALAAALELLFQGRNYQKILVSRPIFPMGRDMGFLPGDVEEKLAPWMQPIRDNLEYLASAQSSAGPKSRGHEGLMEKGLIELEPLTYIRGRSISNRIMIVDEAQNLTPHELKTIVTRVGEGTKLILTGDPYQVDNPYLDPNSNGLSYLIERFQDHALAGHVTLISGVRSPLAELASNIL</sequence>
<dbReference type="CDD" id="cd09883">
    <property type="entry name" value="PIN_VapC_PhoHL-ATPase"/>
    <property type="match status" value="1"/>
</dbReference>
<comment type="caution">
    <text evidence="6">The sequence shown here is derived from an EMBL/GenBank/DDBJ whole genome shotgun (WGS) entry which is preliminary data.</text>
</comment>
<dbReference type="GO" id="GO:0005829">
    <property type="term" value="C:cytosol"/>
    <property type="evidence" value="ECO:0007669"/>
    <property type="project" value="TreeGrafter"/>
</dbReference>
<dbReference type="InterPro" id="IPR003714">
    <property type="entry name" value="PhoH"/>
</dbReference>
<dbReference type="EMBL" id="MFNF01000057">
    <property type="protein sequence ID" value="OGG99409.1"/>
    <property type="molecule type" value="Genomic_DNA"/>
</dbReference>
<evidence type="ECO:0000259" key="5">
    <source>
        <dbReference type="SMART" id="SM00670"/>
    </source>
</evidence>
<dbReference type="Proteomes" id="UP000177583">
    <property type="component" value="Unassembled WGS sequence"/>
</dbReference>
<evidence type="ECO:0000256" key="1">
    <source>
        <dbReference type="ARBA" id="ARBA00010393"/>
    </source>
</evidence>
<dbReference type="SUPFAM" id="SSF52540">
    <property type="entry name" value="P-loop containing nucleoside triphosphate hydrolases"/>
    <property type="match status" value="1"/>
</dbReference>
<reference evidence="6 7" key="1">
    <citation type="journal article" date="2016" name="Nat. Commun.">
        <title>Thousands of microbial genomes shed light on interconnected biogeochemical processes in an aquifer system.</title>
        <authorList>
            <person name="Anantharaman K."/>
            <person name="Brown C.T."/>
            <person name="Hug L.A."/>
            <person name="Sharon I."/>
            <person name="Castelle C.J."/>
            <person name="Probst A.J."/>
            <person name="Thomas B.C."/>
            <person name="Singh A."/>
            <person name="Wilkins M.J."/>
            <person name="Karaoz U."/>
            <person name="Brodie E.L."/>
            <person name="Williams K.H."/>
            <person name="Hubbard S.S."/>
            <person name="Banfield J.F."/>
        </authorList>
    </citation>
    <scope>NUCLEOTIDE SEQUENCE [LARGE SCALE GENOMIC DNA]</scope>
</reference>
<dbReference type="InterPro" id="IPR051451">
    <property type="entry name" value="PhoH2-like"/>
</dbReference>
<dbReference type="Pfam" id="PF13638">
    <property type="entry name" value="PIN_4"/>
    <property type="match status" value="1"/>
</dbReference>
<evidence type="ECO:0000256" key="2">
    <source>
        <dbReference type="ARBA" id="ARBA00022741"/>
    </source>
</evidence>
<dbReference type="SUPFAM" id="SSF88723">
    <property type="entry name" value="PIN domain-like"/>
    <property type="match status" value="1"/>
</dbReference>
<keyword evidence="3" id="KW-0067">ATP-binding</keyword>
<dbReference type="Gene3D" id="3.40.50.300">
    <property type="entry name" value="P-loop containing nucleotide triphosphate hydrolases"/>
    <property type="match status" value="1"/>
</dbReference>
<dbReference type="InterPro" id="IPR002716">
    <property type="entry name" value="PIN_dom"/>
</dbReference>
<dbReference type="Gene3D" id="3.40.50.1010">
    <property type="entry name" value="5'-nuclease"/>
    <property type="match status" value="1"/>
</dbReference>
<dbReference type="PANTHER" id="PTHR30473:SF2">
    <property type="entry name" value="PIN DOMAIN-CONTAINING PROTEIN"/>
    <property type="match status" value="1"/>
</dbReference>
<organism evidence="6 7">
    <name type="scientific">Candidatus Lambdaproteobacteria bacterium RIFOXYD2_FULL_56_26</name>
    <dbReference type="NCBI Taxonomy" id="1817773"/>
    <lineage>
        <taxon>Bacteria</taxon>
        <taxon>Pseudomonadati</taxon>
        <taxon>Pseudomonadota</taxon>
        <taxon>Candidatus Lambdaproteobacteria</taxon>
    </lineage>
</organism>
<evidence type="ECO:0000256" key="4">
    <source>
        <dbReference type="ARBA" id="ARBA00046345"/>
    </source>
</evidence>
<comment type="similarity">
    <text evidence="4">In the N-terminal section; belongs to the PINc/VapC protein family.</text>
</comment>
<dbReference type="InterPro" id="IPR027417">
    <property type="entry name" value="P-loop_NTPase"/>
</dbReference>
<dbReference type="PANTHER" id="PTHR30473">
    <property type="entry name" value="PROTEIN PHOH"/>
    <property type="match status" value="1"/>
</dbReference>
<dbReference type="FunFam" id="3.40.50.300:FF:000013">
    <property type="entry name" value="PhoH family ATPase"/>
    <property type="match status" value="1"/>
</dbReference>
<dbReference type="Pfam" id="PF02562">
    <property type="entry name" value="PhoH"/>
    <property type="match status" value="1"/>
</dbReference>
<evidence type="ECO:0000313" key="6">
    <source>
        <dbReference type="EMBL" id="OGG99409.1"/>
    </source>
</evidence>
<evidence type="ECO:0000256" key="3">
    <source>
        <dbReference type="ARBA" id="ARBA00022840"/>
    </source>
</evidence>
<dbReference type="SMART" id="SM00670">
    <property type="entry name" value="PINc"/>
    <property type="match status" value="1"/>
</dbReference>
<protein>
    <recommendedName>
        <fullName evidence="5">PIN domain-containing protein</fullName>
    </recommendedName>
</protein>
<name>A0A1F6GMS9_9PROT</name>
<dbReference type="AlphaFoldDB" id="A0A1F6GMS9"/>
<evidence type="ECO:0000313" key="7">
    <source>
        <dbReference type="Proteomes" id="UP000177583"/>
    </source>
</evidence>
<comment type="similarity">
    <text evidence="1">Belongs to the PhoH family.</text>
</comment>
<keyword evidence="2" id="KW-0547">Nucleotide-binding</keyword>